<dbReference type="AlphaFoldDB" id="A0A285UXE9"/>
<dbReference type="RefSeq" id="WP_097193287.1">
    <property type="nucleotide sequence ID" value="NZ_OBQI01000001.1"/>
</dbReference>
<proteinExistence type="predicted"/>
<name>A0A285UXE9_9ACTN</name>
<evidence type="ECO:0000313" key="2">
    <source>
        <dbReference type="EMBL" id="SOC46595.1"/>
    </source>
</evidence>
<organism evidence="2 3">
    <name type="scientific">Blastococcus aggregatus</name>
    <dbReference type="NCBI Taxonomy" id="38502"/>
    <lineage>
        <taxon>Bacteria</taxon>
        <taxon>Bacillati</taxon>
        <taxon>Actinomycetota</taxon>
        <taxon>Actinomycetes</taxon>
        <taxon>Geodermatophilales</taxon>
        <taxon>Geodermatophilaceae</taxon>
        <taxon>Blastococcus</taxon>
    </lineage>
</organism>
<keyword evidence="3" id="KW-1185">Reference proteome</keyword>
<evidence type="ECO:0000256" key="1">
    <source>
        <dbReference type="SAM" id="MobiDB-lite"/>
    </source>
</evidence>
<dbReference type="Proteomes" id="UP000219435">
    <property type="component" value="Unassembled WGS sequence"/>
</dbReference>
<accession>A0A285UXE9</accession>
<sequence>MSIRLTGTDLNQWSGRRSAQGELPAVVRQLIMATAQPARIVFPADEGIARPGLDGILTVTGDVGPFVPSGKSVWEASTNANPKGKASDDYNKRTSQTPADARTTKTFVFVTSRSWPDAASWVEEVTELRDGWKQIRVIEAEDLATWLSTCPGVHEWLAEHLYRPTGLVSLERWFTRWSSLTAPETPAALLLAGRRDDAVALLNDLDGQPTAIERCAASVEEVVAFLAATLTLGPGPDPEALREDAGAAPPVDEVDAFEDFEGSAITLNRAHERYELEAVLARTVVIENEDAWRRWSLHEQPQLLVPLFYPDSVQEAVGAGHHVVLPRVARDGNEPDLLTPLGIDAARTAWTNAGVDFRLADEFAGASRRNLRSLRRRIARHRRHRVPEWASGPSASLLATLLLAGGWNTNAEGDLDVVLALTERRTWRSLARDLTPLTSGDDPPLSELDKQWTFVDIVDAWDAIGGNLAAEDLELFMQQAVPVLTEIDPALHLVGKERIAFSIDPDRPRRRYSGTLREGVAATLAALGSIAGDRRIGGELTGSTVASRVVRDLLDDADANRWLTLSGRLPLLAEAAPDVFLDAVEKSLRQPGPAVMALFNETDDGFGQQRSHHSPLLWALETLAFSPAHVARVTTVLARLTDLDPGGRLMNRPLDSLVAILHLRIPQGAIDATNRLPVIDSVRRTSQAVAVRMMSKLVKASTAGMILRSGPRYREWPTPRHHSTYPEMVDAVDGITERLLQDTADGGDASRWTTLADLIGRITPQGRAKVVNALTQNWEAIDSAVRAEITKTVHQIADRHRRFPEAAWSMDADGIAELDAFLDAHGAVVEQNSTLFSWWPKEVDMATEEGRQELQRRRVEAVTELLGEGVDAISRLAHDVEHPRSVGNAVAHATTDLDETVLAFLDSEDPKIREVAYGLIWVRAQSRDWLDETVRKRPNQAGRLLLILDATDDVLDLVDTFTEDQRQLYWSQVDPVCGARAAVERFTEGLIAADRPFSAIDAVGLRQDEPPSSELVLKTLSAPLTRRTAESPQVLTSAEYIIGRLLDQLEEAGVGTDDLTTLEWFYLPLLANERLPRALHQRLADDPEFFAEVVSHMYQPDPPTDEEVAAGDVPEDEYQFSDACWQLMQDWREPLPGARYGGSPDPDLMHAWVRRVREELAERNRTGIASLAIGDALAGRTTDEDGVWPSLAVRTVLEREQDSRLEEQLAIARMNQRGVTVRGVYDGGRQERKLAEKYRTWADRVRDQWPRTGMLLDLIVKSCEADARRQDGSAQRQLRR</sequence>
<gene>
    <name evidence="2" type="ORF">SAMN05660748_0330</name>
</gene>
<dbReference type="EMBL" id="OBQI01000001">
    <property type="protein sequence ID" value="SOC46595.1"/>
    <property type="molecule type" value="Genomic_DNA"/>
</dbReference>
<evidence type="ECO:0000313" key="3">
    <source>
        <dbReference type="Proteomes" id="UP000219435"/>
    </source>
</evidence>
<feature type="region of interest" description="Disordered" evidence="1">
    <location>
        <begin position="72"/>
        <end position="99"/>
    </location>
</feature>
<protein>
    <submittedName>
        <fullName evidence="2">Uncharacterized protein</fullName>
    </submittedName>
</protein>
<reference evidence="3" key="1">
    <citation type="submission" date="2017-08" db="EMBL/GenBank/DDBJ databases">
        <authorList>
            <person name="Varghese N."/>
            <person name="Submissions S."/>
        </authorList>
    </citation>
    <scope>NUCLEOTIDE SEQUENCE [LARGE SCALE GENOMIC DNA]</scope>
    <source>
        <strain evidence="3">DSM 4725</strain>
    </source>
</reference>
<dbReference type="OrthoDB" id="4547231at2"/>